<proteinExistence type="predicted"/>
<name>A0A1Q9F4E2_SYMMI</name>
<gene>
    <name evidence="1" type="ORF">AK812_SmicGene1307</name>
</gene>
<evidence type="ECO:0000313" key="2">
    <source>
        <dbReference type="Proteomes" id="UP000186817"/>
    </source>
</evidence>
<keyword evidence="2" id="KW-1185">Reference proteome</keyword>
<evidence type="ECO:0000313" key="1">
    <source>
        <dbReference type="EMBL" id="OLQ14527.1"/>
    </source>
</evidence>
<reference evidence="1 2" key="1">
    <citation type="submission" date="2016-02" db="EMBL/GenBank/DDBJ databases">
        <title>Genome analysis of coral dinoflagellate symbionts highlights evolutionary adaptations to a symbiotic lifestyle.</title>
        <authorList>
            <person name="Aranda M."/>
            <person name="Li Y."/>
            <person name="Liew Y.J."/>
            <person name="Baumgarten S."/>
            <person name="Simakov O."/>
            <person name="Wilson M."/>
            <person name="Piel J."/>
            <person name="Ashoor H."/>
            <person name="Bougouffa S."/>
            <person name="Bajic V.B."/>
            <person name="Ryu T."/>
            <person name="Ravasi T."/>
            <person name="Bayer T."/>
            <person name="Micklem G."/>
            <person name="Kim H."/>
            <person name="Bhak J."/>
            <person name="Lajeunesse T.C."/>
            <person name="Voolstra C.R."/>
        </authorList>
    </citation>
    <scope>NUCLEOTIDE SEQUENCE [LARGE SCALE GENOMIC DNA]</scope>
    <source>
        <strain evidence="1 2">CCMP2467</strain>
    </source>
</reference>
<organism evidence="1 2">
    <name type="scientific">Symbiodinium microadriaticum</name>
    <name type="common">Dinoflagellate</name>
    <name type="synonym">Zooxanthella microadriatica</name>
    <dbReference type="NCBI Taxonomy" id="2951"/>
    <lineage>
        <taxon>Eukaryota</taxon>
        <taxon>Sar</taxon>
        <taxon>Alveolata</taxon>
        <taxon>Dinophyceae</taxon>
        <taxon>Suessiales</taxon>
        <taxon>Symbiodiniaceae</taxon>
        <taxon>Symbiodinium</taxon>
    </lineage>
</organism>
<sequence>MEQRCLQASWRAGAWEKTALHTLAKMSMEAYPPNFYSETATTTSDKTVLSGDPYSGNLRILGGCSLSNSLTRRLALCPEHLKPPDPEPSRTERDLELIDEALILWLSESRGALLLWEAGKYSTLLKFSNLAFIGLLLPKAGHYDHVNMTGSDVIKKLRHVRLLSSKESKAAADEFLSQGSAVPFGQYWLEVRETPGAWPVVMVV</sequence>
<protein>
    <submittedName>
        <fullName evidence="1">Uncharacterized protein</fullName>
    </submittedName>
</protein>
<accession>A0A1Q9F4E2</accession>
<dbReference type="OrthoDB" id="10540162at2759"/>
<dbReference type="AlphaFoldDB" id="A0A1Q9F4E2"/>
<dbReference type="Proteomes" id="UP000186817">
    <property type="component" value="Unassembled WGS sequence"/>
</dbReference>
<comment type="caution">
    <text evidence="1">The sequence shown here is derived from an EMBL/GenBank/DDBJ whole genome shotgun (WGS) entry which is preliminary data.</text>
</comment>
<dbReference type="EMBL" id="LSRX01000014">
    <property type="protein sequence ID" value="OLQ14527.1"/>
    <property type="molecule type" value="Genomic_DNA"/>
</dbReference>